<keyword evidence="1" id="KW-0238">DNA-binding</keyword>
<evidence type="ECO:0000259" key="2">
    <source>
        <dbReference type="PROSITE" id="PS50977"/>
    </source>
</evidence>
<protein>
    <submittedName>
        <fullName evidence="3">Unannotated protein</fullName>
    </submittedName>
</protein>
<dbReference type="PANTHER" id="PTHR43479:SF11">
    <property type="entry name" value="ACREF_ENVCD OPERON REPRESSOR-RELATED"/>
    <property type="match status" value="1"/>
</dbReference>
<reference evidence="3" key="1">
    <citation type="submission" date="2020-05" db="EMBL/GenBank/DDBJ databases">
        <authorList>
            <person name="Chiriac C."/>
            <person name="Salcher M."/>
            <person name="Ghai R."/>
            <person name="Kavagutti S V."/>
        </authorList>
    </citation>
    <scope>NUCLEOTIDE SEQUENCE</scope>
</reference>
<dbReference type="Gene3D" id="1.10.357.10">
    <property type="entry name" value="Tetracycline Repressor, domain 2"/>
    <property type="match status" value="1"/>
</dbReference>
<dbReference type="InterPro" id="IPR001647">
    <property type="entry name" value="HTH_TetR"/>
</dbReference>
<proteinExistence type="predicted"/>
<dbReference type="InterPro" id="IPR009057">
    <property type="entry name" value="Homeodomain-like_sf"/>
</dbReference>
<dbReference type="PROSITE" id="PS50977">
    <property type="entry name" value="HTH_TETR_2"/>
    <property type="match status" value="1"/>
</dbReference>
<evidence type="ECO:0000256" key="1">
    <source>
        <dbReference type="ARBA" id="ARBA00023125"/>
    </source>
</evidence>
<dbReference type="AlphaFoldDB" id="A0A6J6QJG8"/>
<dbReference type="InterPro" id="IPR050624">
    <property type="entry name" value="HTH-type_Tx_Regulator"/>
</dbReference>
<dbReference type="Pfam" id="PF00440">
    <property type="entry name" value="TetR_N"/>
    <property type="match status" value="1"/>
</dbReference>
<sequence length="188" mass="20477">MSNHLPDTRERLVEATIGCLRRAASRKVSIADVSRESGMSRQTIYSHFADRDELVHAAVEEAALRLSREVAARAAAASGPTYAVIEAIVAFYRAASTDPVASLVVEVSTQAGAARGGVISEETLTLTRAFIEPLVRGDAEATERIDEIAETVLRWLLSLMAYRSAHTRDDDTLRRYLADNLGPALRLP</sequence>
<dbReference type="EMBL" id="CAEZXR010000149">
    <property type="protein sequence ID" value="CAB4709225.1"/>
    <property type="molecule type" value="Genomic_DNA"/>
</dbReference>
<accession>A0A6J6QJG8</accession>
<evidence type="ECO:0000313" key="3">
    <source>
        <dbReference type="EMBL" id="CAB4709225.1"/>
    </source>
</evidence>
<name>A0A6J6QJG8_9ZZZZ</name>
<feature type="domain" description="HTH tetR-type" evidence="2">
    <location>
        <begin position="6"/>
        <end position="66"/>
    </location>
</feature>
<gene>
    <name evidence="3" type="ORF">UFOPK2579_01353</name>
</gene>
<organism evidence="3">
    <name type="scientific">freshwater metagenome</name>
    <dbReference type="NCBI Taxonomy" id="449393"/>
    <lineage>
        <taxon>unclassified sequences</taxon>
        <taxon>metagenomes</taxon>
        <taxon>ecological metagenomes</taxon>
    </lineage>
</organism>
<dbReference type="SUPFAM" id="SSF46689">
    <property type="entry name" value="Homeodomain-like"/>
    <property type="match status" value="1"/>
</dbReference>
<dbReference type="PANTHER" id="PTHR43479">
    <property type="entry name" value="ACREF/ENVCD OPERON REPRESSOR-RELATED"/>
    <property type="match status" value="1"/>
</dbReference>
<dbReference type="GO" id="GO:0003677">
    <property type="term" value="F:DNA binding"/>
    <property type="evidence" value="ECO:0007669"/>
    <property type="project" value="UniProtKB-KW"/>
</dbReference>